<dbReference type="GO" id="GO:0003700">
    <property type="term" value="F:DNA-binding transcription factor activity"/>
    <property type="evidence" value="ECO:0007669"/>
    <property type="project" value="InterPro"/>
</dbReference>
<proteinExistence type="predicted"/>
<dbReference type="GO" id="GO:0005829">
    <property type="term" value="C:cytosol"/>
    <property type="evidence" value="ECO:0007669"/>
    <property type="project" value="TreeGrafter"/>
</dbReference>
<dbReference type="RefSeq" id="WP_156971893.1">
    <property type="nucleotide sequence ID" value="NZ_CP007790.1"/>
</dbReference>
<evidence type="ECO:0000313" key="5">
    <source>
        <dbReference type="EMBL" id="AJK69520.1"/>
    </source>
</evidence>
<dbReference type="PROSITE" id="PS01124">
    <property type="entry name" value="HTH_ARAC_FAMILY_2"/>
    <property type="match status" value="1"/>
</dbReference>
<dbReference type="SUPFAM" id="SSF46689">
    <property type="entry name" value="Homeodomain-like"/>
    <property type="match status" value="1"/>
</dbReference>
<dbReference type="AlphaFoldDB" id="A0A0B6TV91"/>
<keyword evidence="1" id="KW-0805">Transcription regulation</keyword>
<accession>A0A0B6TV91</accession>
<keyword evidence="3" id="KW-0804">Transcription</keyword>
<evidence type="ECO:0000256" key="3">
    <source>
        <dbReference type="ARBA" id="ARBA00023163"/>
    </source>
</evidence>
<gene>
    <name evidence="5" type="ORF">B840_09645</name>
</gene>
<keyword evidence="6" id="KW-1185">Reference proteome</keyword>
<dbReference type="STRING" id="1224162.B840_09645"/>
<dbReference type="OrthoDB" id="9799345at2"/>
<sequence>MALPYLRGLADGIDEVGCGHGHQIARATVDMLTMLFGAALGTAPPEAEDRRARQRDAVEQWIGRNLLAEDLSPGRIAAEHFMSTRTLHSLFAEVGTTVGEVVRGRRLALAGELLMRHPGLPVAEVVRRAGFADPSYFARSFRRRFGCAPSRFRDRGC</sequence>
<dbReference type="KEGG" id="cmq:B840_09645"/>
<feature type="domain" description="HTH araC/xylS-type" evidence="4">
    <location>
        <begin position="56"/>
        <end position="155"/>
    </location>
</feature>
<evidence type="ECO:0000313" key="6">
    <source>
        <dbReference type="Proteomes" id="UP000031928"/>
    </source>
</evidence>
<dbReference type="PRINTS" id="PR00032">
    <property type="entry name" value="HTHARAC"/>
</dbReference>
<name>A0A0B6TV91_9CORY</name>
<dbReference type="EMBL" id="CP007790">
    <property type="protein sequence ID" value="AJK69520.1"/>
    <property type="molecule type" value="Genomic_DNA"/>
</dbReference>
<keyword evidence="2" id="KW-0238">DNA-binding</keyword>
<dbReference type="Pfam" id="PF12833">
    <property type="entry name" value="HTH_18"/>
    <property type="match status" value="1"/>
</dbReference>
<protein>
    <recommendedName>
        <fullName evidence="4">HTH araC/xylS-type domain-containing protein</fullName>
    </recommendedName>
</protein>
<evidence type="ECO:0000256" key="1">
    <source>
        <dbReference type="ARBA" id="ARBA00023015"/>
    </source>
</evidence>
<evidence type="ECO:0000256" key="2">
    <source>
        <dbReference type="ARBA" id="ARBA00023125"/>
    </source>
</evidence>
<dbReference type="InterPro" id="IPR020449">
    <property type="entry name" value="Tscrpt_reg_AraC-type_HTH"/>
</dbReference>
<dbReference type="PANTHER" id="PTHR47894:SF1">
    <property type="entry name" value="HTH-TYPE TRANSCRIPTIONAL REGULATOR VQSM"/>
    <property type="match status" value="1"/>
</dbReference>
<dbReference type="InterPro" id="IPR018060">
    <property type="entry name" value="HTH_AraC"/>
</dbReference>
<dbReference type="Proteomes" id="UP000031928">
    <property type="component" value="Chromosome"/>
</dbReference>
<dbReference type="HOGENOM" id="CLU_1674970_0_0_11"/>
<dbReference type="InterPro" id="IPR009057">
    <property type="entry name" value="Homeodomain-like_sf"/>
</dbReference>
<organism evidence="5 6">
    <name type="scientific">Corynebacterium marinum DSM 44953</name>
    <dbReference type="NCBI Taxonomy" id="1224162"/>
    <lineage>
        <taxon>Bacteria</taxon>
        <taxon>Bacillati</taxon>
        <taxon>Actinomycetota</taxon>
        <taxon>Actinomycetes</taxon>
        <taxon>Mycobacteriales</taxon>
        <taxon>Corynebacteriaceae</taxon>
        <taxon>Corynebacterium</taxon>
    </lineage>
</organism>
<dbReference type="PANTHER" id="PTHR47894">
    <property type="entry name" value="HTH-TYPE TRANSCRIPTIONAL REGULATOR GADX"/>
    <property type="match status" value="1"/>
</dbReference>
<evidence type="ECO:0000259" key="4">
    <source>
        <dbReference type="PROSITE" id="PS01124"/>
    </source>
</evidence>
<dbReference type="GO" id="GO:0000976">
    <property type="term" value="F:transcription cis-regulatory region binding"/>
    <property type="evidence" value="ECO:0007669"/>
    <property type="project" value="TreeGrafter"/>
</dbReference>
<dbReference type="Gene3D" id="1.10.10.60">
    <property type="entry name" value="Homeodomain-like"/>
    <property type="match status" value="1"/>
</dbReference>
<dbReference type="SMART" id="SM00342">
    <property type="entry name" value="HTH_ARAC"/>
    <property type="match status" value="1"/>
</dbReference>
<reference evidence="5 6" key="1">
    <citation type="submission" date="2014-05" db="EMBL/GenBank/DDBJ databases">
        <title>Complete genome sequence of Corynebacterium marinum DSM 44953.</title>
        <authorList>
            <person name="Schaffert L."/>
            <person name="Albersmeier A."/>
            <person name="Kalinowski J."/>
            <person name="Ruckert C."/>
        </authorList>
    </citation>
    <scope>NUCLEOTIDE SEQUENCE [LARGE SCALE GENOMIC DNA]</scope>
    <source>
        <strain evidence="5 6">DSM 44953</strain>
    </source>
</reference>